<accession>A0A834CUY9</accession>
<reference evidence="1" key="1">
    <citation type="submission" date="2015-10" db="EMBL/GenBank/DDBJ databases">
        <authorList>
            <person name="Martinez-Garcia P.J."/>
            <person name="Crepeau M.W."/>
            <person name="Puiu D."/>
            <person name="Gonzalez-Ibeas D."/>
            <person name="Whalen J."/>
            <person name="Stevens K."/>
            <person name="Paul R."/>
            <person name="Butterfield T."/>
            <person name="Britton M."/>
            <person name="Reagan R."/>
            <person name="Chakraborty S."/>
            <person name="Walawage S.L."/>
            <person name="Vasquez-Gross H.A."/>
            <person name="Cardeno C."/>
            <person name="Famula R."/>
            <person name="Pratt K."/>
            <person name="Kuruganti S."/>
            <person name="Aradhya M.K."/>
            <person name="Leslie C.A."/>
            <person name="Dandekar A.M."/>
            <person name="Salzberg S.L."/>
            <person name="Wegrzyn J.L."/>
            <person name="Langley C.H."/>
            <person name="Neale D.B."/>
        </authorList>
    </citation>
    <scope>NUCLEOTIDE SEQUENCE</scope>
    <source>
        <tissue evidence="1">Leaves</tissue>
    </source>
</reference>
<evidence type="ECO:0008006" key="3">
    <source>
        <dbReference type="Google" id="ProtNLM"/>
    </source>
</evidence>
<reference evidence="1" key="2">
    <citation type="submission" date="2020-03" db="EMBL/GenBank/DDBJ databases">
        <title>Walnut 2.0.</title>
        <authorList>
            <person name="Marrano A."/>
            <person name="Britton M."/>
            <person name="Zimin A.V."/>
            <person name="Zaini P.A."/>
            <person name="Workman R."/>
            <person name="Puiu D."/>
            <person name="Bianco L."/>
            <person name="Allen B.J."/>
            <person name="Troggio M."/>
            <person name="Leslie C.A."/>
            <person name="Timp W."/>
            <person name="Dendekar A."/>
            <person name="Salzberg S.L."/>
            <person name="Neale D.B."/>
        </authorList>
    </citation>
    <scope>NUCLEOTIDE SEQUENCE</scope>
    <source>
        <tissue evidence="1">Leaves</tissue>
    </source>
</reference>
<dbReference type="EMBL" id="LIHL02000006">
    <property type="protein sequence ID" value="KAF5468685.1"/>
    <property type="molecule type" value="Genomic_DNA"/>
</dbReference>
<evidence type="ECO:0000313" key="1">
    <source>
        <dbReference type="EMBL" id="KAF5468685.1"/>
    </source>
</evidence>
<dbReference type="Gramene" id="Jr06_10960_p1">
    <property type="protein sequence ID" value="cds.Jr06_10960_p1"/>
    <property type="gene ID" value="Jr06_10960"/>
</dbReference>
<dbReference type="Pfam" id="PF14223">
    <property type="entry name" value="Retrotran_gag_2"/>
    <property type="match status" value="1"/>
</dbReference>
<name>A0A834CUY9_JUGRE</name>
<gene>
    <name evidence="1" type="ORF">F2P56_012822</name>
</gene>
<protein>
    <recommendedName>
        <fullName evidence="3">Retrovirus-related Pol polyprotein from transposon RE1</fullName>
    </recommendedName>
</protein>
<organism evidence="1 2">
    <name type="scientific">Juglans regia</name>
    <name type="common">English walnut</name>
    <dbReference type="NCBI Taxonomy" id="51240"/>
    <lineage>
        <taxon>Eukaryota</taxon>
        <taxon>Viridiplantae</taxon>
        <taxon>Streptophyta</taxon>
        <taxon>Embryophyta</taxon>
        <taxon>Tracheophyta</taxon>
        <taxon>Spermatophyta</taxon>
        <taxon>Magnoliopsida</taxon>
        <taxon>eudicotyledons</taxon>
        <taxon>Gunneridae</taxon>
        <taxon>Pentapetalae</taxon>
        <taxon>rosids</taxon>
        <taxon>fabids</taxon>
        <taxon>Fagales</taxon>
        <taxon>Juglandaceae</taxon>
        <taxon>Juglans</taxon>
    </lineage>
</organism>
<sequence length="302" mass="33693">MVPRRSLGDGSDIFTKEGRCSGKSGWPSCVYIFVTYVIQDVTVSYKHTTVFNIFIWYHEPFSLKQVDPLFLPSAIAQTSDSVTNSNSPTSPLETNLIAINANAQLPYKLTSSNFPAWHAQLDSLIIGFDLQGFINGSNPCPTLGSSPTAEVLTARNRWIRQDKLLLNGIFASVSESIMPLIATSSRSREAWLKLTQLYANRSRTRVMQLKDTLTSLNRGAKSVTDYLQQVKSTADELALVDSPLTNDDLTLYILNGLGSEYRDIAGSIHTRENPLTFEELHDLLVSHETYLHRLETLQQTTC</sequence>
<dbReference type="AlphaFoldDB" id="A0A834CUY9"/>
<comment type="caution">
    <text evidence="1">The sequence shown here is derived from an EMBL/GenBank/DDBJ whole genome shotgun (WGS) entry which is preliminary data.</text>
</comment>
<dbReference type="Proteomes" id="UP000619265">
    <property type="component" value="Unassembled WGS sequence"/>
</dbReference>
<dbReference type="PANTHER" id="PTHR47481">
    <property type="match status" value="1"/>
</dbReference>
<evidence type="ECO:0000313" key="2">
    <source>
        <dbReference type="Proteomes" id="UP000619265"/>
    </source>
</evidence>
<proteinExistence type="predicted"/>
<dbReference type="PANTHER" id="PTHR47481:SF9">
    <property type="entry name" value="RETROTRANSPOSON GAG DOMAIN-CONTAINING PROTEIN"/>
    <property type="match status" value="1"/>
</dbReference>